<dbReference type="Proteomes" id="UP000324479">
    <property type="component" value="Unassembled WGS sequence"/>
</dbReference>
<name>A0A5M6DH41_9BACT</name>
<reference evidence="2 3" key="1">
    <citation type="submission" date="2019-08" db="EMBL/GenBank/DDBJ databases">
        <authorList>
            <person name="Dhanesh K."/>
            <person name="Kumar G."/>
            <person name="Sasikala C."/>
            <person name="Venkata Ramana C."/>
        </authorList>
    </citation>
    <scope>NUCLEOTIDE SEQUENCE [LARGE SCALE GENOMIC DNA]</scope>
    <source>
        <strain evidence="2 3">JC645</strain>
    </source>
</reference>
<evidence type="ECO:0000313" key="2">
    <source>
        <dbReference type="EMBL" id="KAA5544565.1"/>
    </source>
</evidence>
<feature type="transmembrane region" description="Helical" evidence="1">
    <location>
        <begin position="156"/>
        <end position="175"/>
    </location>
</feature>
<feature type="transmembrane region" description="Helical" evidence="1">
    <location>
        <begin position="276"/>
        <end position="299"/>
    </location>
</feature>
<keyword evidence="1" id="KW-1133">Transmembrane helix</keyword>
<dbReference type="AlphaFoldDB" id="A0A5M6DH41"/>
<dbReference type="RefSeq" id="WP_150076177.1">
    <property type="nucleotide sequence ID" value="NZ_VWOX01000004.1"/>
</dbReference>
<keyword evidence="3" id="KW-1185">Reference proteome</keyword>
<accession>A0A5M6DH41</accession>
<organism evidence="2 3">
    <name type="scientific">Roseiconus nitratireducens</name>
    <dbReference type="NCBI Taxonomy" id="2605748"/>
    <lineage>
        <taxon>Bacteria</taxon>
        <taxon>Pseudomonadati</taxon>
        <taxon>Planctomycetota</taxon>
        <taxon>Planctomycetia</taxon>
        <taxon>Pirellulales</taxon>
        <taxon>Pirellulaceae</taxon>
        <taxon>Roseiconus</taxon>
    </lineage>
</organism>
<protein>
    <recommendedName>
        <fullName evidence="4">Type II secretory pathway component PulF</fullName>
    </recommendedName>
</protein>
<feature type="transmembrane region" description="Helical" evidence="1">
    <location>
        <begin position="110"/>
        <end position="128"/>
    </location>
</feature>
<evidence type="ECO:0000256" key="1">
    <source>
        <dbReference type="SAM" id="Phobius"/>
    </source>
</evidence>
<evidence type="ECO:0000313" key="3">
    <source>
        <dbReference type="Proteomes" id="UP000324479"/>
    </source>
</evidence>
<gene>
    <name evidence="2" type="ORF">FYK55_09610</name>
</gene>
<keyword evidence="1" id="KW-0472">Membrane</keyword>
<sequence length="311" mass="34513">MPESSAERLISLNRQTIAMLRLGIPLELGLGDSPIERLREINETLALNSGREPEVAPILQSENVSPQYQAIAQALLAAPDPTPIFESIARPTDDAAAVSTPVRLALVEPLVVLGLGYLGMLLLCFHVVPSMEMQYLQQYETPTGVTRWLIAIRDWMPVWAVLFPLIYLALILLGGKWLRKLYARWGPGTQSRLRWRRREAQAERLSALVDSGIDRETAIDLARGSSADSDPIGPVAENIVRNRSPERASGALDRLARFYRFLAENRWPSLVRNVPAAIGLFVASLVVLAYGLALFVPWIEILFNLSDRTGV</sequence>
<comment type="caution">
    <text evidence="2">The sequence shown here is derived from an EMBL/GenBank/DDBJ whole genome shotgun (WGS) entry which is preliminary data.</text>
</comment>
<dbReference type="EMBL" id="VWOX01000004">
    <property type="protein sequence ID" value="KAA5544565.1"/>
    <property type="molecule type" value="Genomic_DNA"/>
</dbReference>
<evidence type="ECO:0008006" key="4">
    <source>
        <dbReference type="Google" id="ProtNLM"/>
    </source>
</evidence>
<keyword evidence="1" id="KW-0812">Transmembrane</keyword>
<proteinExistence type="predicted"/>